<evidence type="ECO:0000256" key="1">
    <source>
        <dbReference type="SAM" id="Phobius"/>
    </source>
</evidence>
<name>A0A699KKN6_TANCI</name>
<reference evidence="2" key="1">
    <citation type="journal article" date="2019" name="Sci. Rep.">
        <title>Draft genome of Tanacetum cinerariifolium, the natural source of mosquito coil.</title>
        <authorList>
            <person name="Yamashiro T."/>
            <person name="Shiraishi A."/>
            <person name="Satake H."/>
            <person name="Nakayama K."/>
        </authorList>
    </citation>
    <scope>NUCLEOTIDE SEQUENCE</scope>
</reference>
<organism evidence="2">
    <name type="scientific">Tanacetum cinerariifolium</name>
    <name type="common">Dalmatian daisy</name>
    <name type="synonym">Chrysanthemum cinerariifolium</name>
    <dbReference type="NCBI Taxonomy" id="118510"/>
    <lineage>
        <taxon>Eukaryota</taxon>
        <taxon>Viridiplantae</taxon>
        <taxon>Streptophyta</taxon>
        <taxon>Embryophyta</taxon>
        <taxon>Tracheophyta</taxon>
        <taxon>Spermatophyta</taxon>
        <taxon>Magnoliopsida</taxon>
        <taxon>eudicotyledons</taxon>
        <taxon>Gunneridae</taxon>
        <taxon>Pentapetalae</taxon>
        <taxon>asterids</taxon>
        <taxon>campanulids</taxon>
        <taxon>Asterales</taxon>
        <taxon>Asteraceae</taxon>
        <taxon>Asteroideae</taxon>
        <taxon>Anthemideae</taxon>
        <taxon>Anthemidinae</taxon>
        <taxon>Tanacetum</taxon>
    </lineage>
</organism>
<comment type="caution">
    <text evidence="2">The sequence shown here is derived from an EMBL/GenBank/DDBJ whole genome shotgun (WGS) entry which is preliminary data.</text>
</comment>
<feature type="non-terminal residue" evidence="2">
    <location>
        <position position="1"/>
    </location>
</feature>
<feature type="transmembrane region" description="Helical" evidence="1">
    <location>
        <begin position="34"/>
        <end position="62"/>
    </location>
</feature>
<sequence length="197" mass="21933">TVVANFTTEAEYVAASSCCRQVLWKQIQLLDYSAAMYILLLLVTIKTAKFLMLIIFTTAGIINNVLDKKLCFACVGFQTTPQMVINSTCLTDKKELASPGQTATGKDFSNPLMDGSFTKLKMPTKLAKKVNDEVRIQALFDGKRVNIKESSIRHTLRLDDAEGTSCLTNVEIFEGLARMGYEKPSDKLTFYKAFFSP</sequence>
<keyword evidence="1" id="KW-0812">Transmembrane</keyword>
<gene>
    <name evidence="2" type="ORF">Tci_671649</name>
</gene>
<proteinExistence type="predicted"/>
<accession>A0A699KKN6</accession>
<keyword evidence="1" id="KW-0472">Membrane</keyword>
<dbReference type="EMBL" id="BKCJ010530009">
    <property type="protein sequence ID" value="GFA99677.1"/>
    <property type="molecule type" value="Genomic_DNA"/>
</dbReference>
<dbReference type="AlphaFoldDB" id="A0A699KKN6"/>
<keyword evidence="1" id="KW-1133">Transmembrane helix</keyword>
<evidence type="ECO:0000313" key="2">
    <source>
        <dbReference type="EMBL" id="GFA99677.1"/>
    </source>
</evidence>
<protein>
    <submittedName>
        <fullName evidence="2">Uncharacterized protein</fullName>
    </submittedName>
</protein>